<keyword evidence="3" id="KW-0411">Iron-sulfur</keyword>
<dbReference type="SFLD" id="SFLDG01065">
    <property type="entry name" value="anaerobic_coproporphyrinogen-I"/>
    <property type="match status" value="1"/>
</dbReference>
<keyword evidence="5" id="KW-0560">Oxidoreductase</keyword>
<sequence length="385" mass="44569">MLPKAAYIHIPFCSHICYYCDFNKVFIEGQPVDEYIELLIREMELTGKKYKIEPLETLYVGGGTPSSLNPQQMERLLDGIHQYLPLQKGAEFSMELNPDDGTHELLTVMKKGGVNRLSMGVQTFNNDLLKAIGRKHTKETAIRTIENARQVGFENMSIDLIFRLPKQTIADFEESLKMAMDLDLPHYSIYSLILEQKTVFYNLMRQGKLPLPTQDEEADMFELAMKTMKDFGRHHYEISNYSIPGYESRHNLHYWKADEYFAFGAGAHGYVNGVRYQNNGPIQHYLEPLREGKLPIFSETQLSKKQLIEEFMFLGLRKFSGVSKKEFMERFGNSMDEIYREVIQELIEEGLLTTTSDGYVLTHRGKFLGNNVFQSFLIDENQNEI</sequence>
<dbReference type="NCBIfam" id="TIGR00539">
    <property type="entry name" value="hemN_rel"/>
    <property type="match status" value="1"/>
</dbReference>
<dbReference type="InterPro" id="IPR007197">
    <property type="entry name" value="rSAM"/>
</dbReference>
<evidence type="ECO:0000259" key="4">
    <source>
        <dbReference type="PROSITE" id="PS51918"/>
    </source>
</evidence>
<evidence type="ECO:0000256" key="1">
    <source>
        <dbReference type="ARBA" id="ARBA00006100"/>
    </source>
</evidence>
<dbReference type="SFLD" id="SFLDG01082">
    <property type="entry name" value="B12-binding_domain_containing"/>
    <property type="match status" value="1"/>
</dbReference>
<dbReference type="Pfam" id="PF06969">
    <property type="entry name" value="HemN_C"/>
    <property type="match status" value="1"/>
</dbReference>
<gene>
    <name evidence="5" type="primary">hemN</name>
    <name evidence="5" type="ORF">HMPREF0444_0367</name>
</gene>
<dbReference type="HOGENOM" id="CLU_027579_1_1_9"/>
<comment type="function">
    <text evidence="3">Probably acts as a heme chaperone, transferring heme to an unknown acceptor. Binds one molecule of heme per monomer, possibly covalently. Binds 1 [4Fe-4S] cluster. The cluster is coordinated with 3 cysteines and an exchangeable S-adenosyl-L-methionine.</text>
</comment>
<dbReference type="InterPro" id="IPR058240">
    <property type="entry name" value="rSAM_sf"/>
</dbReference>
<dbReference type="InterPro" id="IPR034505">
    <property type="entry name" value="Coproporphyrinogen-III_oxidase"/>
</dbReference>
<dbReference type="EMBL" id="ACKZ01000009">
    <property type="protein sequence ID" value="EEW37854.1"/>
    <property type="molecule type" value="Genomic_DNA"/>
</dbReference>
<evidence type="ECO:0000256" key="3">
    <source>
        <dbReference type="RuleBase" id="RU364116"/>
    </source>
</evidence>
<dbReference type="Proteomes" id="UP000005926">
    <property type="component" value="Unassembled WGS sequence"/>
</dbReference>
<keyword evidence="6" id="KW-1185">Reference proteome</keyword>
<reference evidence="5 6" key="1">
    <citation type="submission" date="2009-08" db="EMBL/GenBank/DDBJ databases">
        <authorList>
            <person name="Muzny D."/>
            <person name="Qin X."/>
            <person name="Deng J."/>
            <person name="Jiang H."/>
            <person name="Liu Y."/>
            <person name="Qu J."/>
            <person name="Song X.-Z."/>
            <person name="Zhang L."/>
            <person name="Thornton R."/>
            <person name="Coyle M."/>
            <person name="Francisco L."/>
            <person name="Jackson L."/>
            <person name="Javaid M."/>
            <person name="Korchina V."/>
            <person name="Kovar C."/>
            <person name="Mata R."/>
            <person name="Mathew T."/>
            <person name="Ngo R."/>
            <person name="Nguyen L."/>
            <person name="Nguyen N."/>
            <person name="Okwuonu G."/>
            <person name="Ongeri F."/>
            <person name="Pham C."/>
            <person name="Simmons D."/>
            <person name="Wilczek-Boney K."/>
            <person name="Hale W."/>
            <person name="Jakkamsetti A."/>
            <person name="Pham P."/>
            <person name="Ruth R."/>
            <person name="San Lucas F."/>
            <person name="Warren J."/>
            <person name="Zhang J."/>
            <person name="Zhao Z."/>
            <person name="Zhou C."/>
            <person name="Zhu D."/>
            <person name="Lee S."/>
            <person name="Bess C."/>
            <person name="Blankenburg K."/>
            <person name="Forbes L."/>
            <person name="Fu Q."/>
            <person name="Gubbala S."/>
            <person name="Hirani K."/>
            <person name="Jayaseelan J.C."/>
            <person name="Lara F."/>
            <person name="Munidasa M."/>
            <person name="Palculict T."/>
            <person name="Patil S."/>
            <person name="Pu L.-L."/>
            <person name="Saada N."/>
            <person name="Tang L."/>
            <person name="Weissenberger G."/>
            <person name="Zhu Y."/>
            <person name="Hemphill L."/>
            <person name="Shang Y."/>
            <person name="Youmans B."/>
            <person name="Ayvaz T."/>
            <person name="Ross M."/>
            <person name="Santibanez J."/>
            <person name="Aqrawi P."/>
            <person name="Gross S."/>
            <person name="Joshi V."/>
            <person name="Fowler G."/>
            <person name="Nazareth L."/>
            <person name="Reid J."/>
            <person name="Worley K."/>
            <person name="Petrosino J."/>
            <person name="Highlander S."/>
            <person name="Gibbs R."/>
        </authorList>
    </citation>
    <scope>NUCLEOTIDE SEQUENCE [LARGE SCALE GENOMIC DNA]</scope>
    <source>
        <strain evidence="5 6">ATCC 49175</strain>
    </source>
</reference>
<dbReference type="Gene3D" id="3.80.30.20">
    <property type="entry name" value="tm_1862 like domain"/>
    <property type="match status" value="1"/>
</dbReference>
<dbReference type="GO" id="GO:0046872">
    <property type="term" value="F:metal ion binding"/>
    <property type="evidence" value="ECO:0007669"/>
    <property type="project" value="UniProtKB-UniRule"/>
</dbReference>
<dbReference type="PANTHER" id="PTHR13932:SF5">
    <property type="entry name" value="RADICAL S-ADENOSYL METHIONINE DOMAIN-CONTAINING PROTEIN 1, MITOCHONDRIAL"/>
    <property type="match status" value="1"/>
</dbReference>
<dbReference type="CDD" id="cd01335">
    <property type="entry name" value="Radical_SAM"/>
    <property type="match status" value="1"/>
</dbReference>
<keyword evidence="3" id="KW-0408">Iron</keyword>
<name>C8NEM2_9LACT</name>
<dbReference type="InterPro" id="IPR010723">
    <property type="entry name" value="HemN_C"/>
</dbReference>
<keyword evidence="3" id="KW-0143">Chaperone</keyword>
<keyword evidence="3" id="KW-0479">Metal-binding</keyword>
<dbReference type="Pfam" id="PF04055">
    <property type="entry name" value="Radical_SAM"/>
    <property type="match status" value="1"/>
</dbReference>
<keyword evidence="3" id="KW-0963">Cytoplasm</keyword>
<dbReference type="GO" id="GO:0051539">
    <property type="term" value="F:4 iron, 4 sulfur cluster binding"/>
    <property type="evidence" value="ECO:0007669"/>
    <property type="project" value="UniProtKB-UniRule"/>
</dbReference>
<protein>
    <recommendedName>
        <fullName evidence="2 3">Heme chaperone HemW</fullName>
    </recommendedName>
</protein>
<dbReference type="GO" id="GO:0004109">
    <property type="term" value="F:coproporphyrinogen oxidase activity"/>
    <property type="evidence" value="ECO:0007669"/>
    <property type="project" value="InterPro"/>
</dbReference>
<dbReference type="GO" id="GO:0005737">
    <property type="term" value="C:cytoplasm"/>
    <property type="evidence" value="ECO:0007669"/>
    <property type="project" value="UniProtKB-SubCell"/>
</dbReference>
<keyword evidence="3" id="KW-0349">Heme</keyword>
<dbReference type="InterPro" id="IPR023404">
    <property type="entry name" value="rSAM_horseshoe"/>
</dbReference>
<dbReference type="PANTHER" id="PTHR13932">
    <property type="entry name" value="COPROPORPHYRINIGEN III OXIDASE"/>
    <property type="match status" value="1"/>
</dbReference>
<comment type="subcellular location">
    <subcellularLocation>
        <location evidence="3">Cytoplasm</location>
    </subcellularLocation>
</comment>
<dbReference type="SUPFAM" id="SSF102114">
    <property type="entry name" value="Radical SAM enzymes"/>
    <property type="match status" value="1"/>
</dbReference>
<proteinExistence type="inferred from homology"/>
<dbReference type="InterPro" id="IPR006638">
    <property type="entry name" value="Elp3/MiaA/NifB-like_rSAM"/>
</dbReference>
<dbReference type="AlphaFoldDB" id="C8NEM2"/>
<dbReference type="InterPro" id="IPR004559">
    <property type="entry name" value="HemW-like"/>
</dbReference>
<dbReference type="RefSeq" id="WP_005605415.1">
    <property type="nucleotide sequence ID" value="NZ_CP102283.1"/>
</dbReference>
<comment type="caution">
    <text evidence="5">The sequence shown here is derived from an EMBL/GenBank/DDBJ whole genome shotgun (WGS) entry which is preliminary data.</text>
</comment>
<dbReference type="SFLD" id="SFLDF00562">
    <property type="entry name" value="HemN-like__clustered_with_heat"/>
    <property type="match status" value="1"/>
</dbReference>
<evidence type="ECO:0000313" key="6">
    <source>
        <dbReference type="Proteomes" id="UP000005926"/>
    </source>
</evidence>
<dbReference type="eggNOG" id="COG0635">
    <property type="taxonomic scope" value="Bacteria"/>
</dbReference>
<dbReference type="GO" id="GO:0006779">
    <property type="term" value="P:porphyrin-containing compound biosynthetic process"/>
    <property type="evidence" value="ECO:0007669"/>
    <property type="project" value="InterPro"/>
</dbReference>
<dbReference type="SMART" id="SM00729">
    <property type="entry name" value="Elp3"/>
    <property type="match status" value="1"/>
</dbReference>
<accession>C8NEM2</accession>
<dbReference type="STRING" id="638301.HMPREF0444_0367"/>
<feature type="domain" description="Radical SAM core" evidence="4">
    <location>
        <begin position="1"/>
        <end position="234"/>
    </location>
</feature>
<dbReference type="GeneID" id="78411362"/>
<evidence type="ECO:0000256" key="2">
    <source>
        <dbReference type="ARBA" id="ARBA00017228"/>
    </source>
</evidence>
<keyword evidence="3" id="KW-0004">4Fe-4S</keyword>
<dbReference type="SFLD" id="SFLDS00029">
    <property type="entry name" value="Radical_SAM"/>
    <property type="match status" value="1"/>
</dbReference>
<dbReference type="SFLD" id="SFLDF00288">
    <property type="entry name" value="HemN-like__clustered_with_nucl"/>
    <property type="match status" value="1"/>
</dbReference>
<keyword evidence="3" id="KW-0949">S-adenosyl-L-methionine</keyword>
<organism evidence="5 6">
    <name type="scientific">Granulicatella adiacens ATCC 49175</name>
    <dbReference type="NCBI Taxonomy" id="638301"/>
    <lineage>
        <taxon>Bacteria</taxon>
        <taxon>Bacillati</taxon>
        <taxon>Bacillota</taxon>
        <taxon>Bacilli</taxon>
        <taxon>Lactobacillales</taxon>
        <taxon>Carnobacteriaceae</taxon>
        <taxon>Granulicatella</taxon>
    </lineage>
</organism>
<comment type="similarity">
    <text evidence="1">Belongs to the anaerobic coproporphyrinogen-III oxidase family. HemW subfamily.</text>
</comment>
<dbReference type="PROSITE" id="PS51918">
    <property type="entry name" value="RADICAL_SAM"/>
    <property type="match status" value="1"/>
</dbReference>
<evidence type="ECO:0000313" key="5">
    <source>
        <dbReference type="EMBL" id="EEW37854.1"/>
    </source>
</evidence>